<dbReference type="PROSITE" id="PS00750">
    <property type="entry name" value="TCP1_1"/>
    <property type="match status" value="1"/>
</dbReference>
<evidence type="ECO:0000313" key="9">
    <source>
        <dbReference type="Proteomes" id="UP000094527"/>
    </source>
</evidence>
<dbReference type="Proteomes" id="UP000094527">
    <property type="component" value="Unassembled WGS sequence"/>
</dbReference>
<dbReference type="GO" id="GO:0005524">
    <property type="term" value="F:ATP binding"/>
    <property type="evidence" value="ECO:0007669"/>
    <property type="project" value="UniProtKB-KW"/>
</dbReference>
<organism evidence="8 9">
    <name type="scientific">Orchesella cincta</name>
    <name type="common">Springtail</name>
    <name type="synonym">Podura cincta</name>
    <dbReference type="NCBI Taxonomy" id="48709"/>
    <lineage>
        <taxon>Eukaryota</taxon>
        <taxon>Metazoa</taxon>
        <taxon>Ecdysozoa</taxon>
        <taxon>Arthropoda</taxon>
        <taxon>Hexapoda</taxon>
        <taxon>Collembola</taxon>
        <taxon>Entomobryomorpha</taxon>
        <taxon>Entomobryoidea</taxon>
        <taxon>Orchesellidae</taxon>
        <taxon>Orchesellinae</taxon>
        <taxon>Orchesella</taxon>
    </lineage>
</organism>
<evidence type="ECO:0000256" key="4">
    <source>
        <dbReference type="ARBA" id="ARBA00022741"/>
    </source>
</evidence>
<evidence type="ECO:0000313" key="8">
    <source>
        <dbReference type="EMBL" id="ODM90899.1"/>
    </source>
</evidence>
<proteinExistence type="inferred from homology"/>
<dbReference type="GO" id="GO:0051082">
    <property type="term" value="F:unfolded protein binding"/>
    <property type="evidence" value="ECO:0007669"/>
    <property type="project" value="InterPro"/>
</dbReference>
<evidence type="ECO:0000256" key="6">
    <source>
        <dbReference type="ARBA" id="ARBA00023186"/>
    </source>
</evidence>
<evidence type="ECO:0000256" key="2">
    <source>
        <dbReference type="ARBA" id="ARBA00008020"/>
    </source>
</evidence>
<dbReference type="SUPFAM" id="SSF54849">
    <property type="entry name" value="GroEL-intermediate domain like"/>
    <property type="match status" value="1"/>
</dbReference>
<dbReference type="GO" id="GO:0140662">
    <property type="term" value="F:ATP-dependent protein folding chaperone"/>
    <property type="evidence" value="ECO:0007669"/>
    <property type="project" value="InterPro"/>
</dbReference>
<dbReference type="STRING" id="48709.A0A1D2MD72"/>
<dbReference type="SUPFAM" id="SSF48592">
    <property type="entry name" value="GroEL equatorial domain-like"/>
    <property type="match status" value="1"/>
</dbReference>
<keyword evidence="9" id="KW-1185">Reference proteome</keyword>
<dbReference type="FunFam" id="3.50.7.10:FF:000004">
    <property type="entry name" value="T-complex protein 1 subunit zeta"/>
    <property type="match status" value="1"/>
</dbReference>
<dbReference type="GO" id="GO:0016887">
    <property type="term" value="F:ATP hydrolysis activity"/>
    <property type="evidence" value="ECO:0007669"/>
    <property type="project" value="InterPro"/>
</dbReference>
<name>A0A1D2MD72_ORCCI</name>
<dbReference type="Pfam" id="PF00118">
    <property type="entry name" value="Cpn60_TCP1"/>
    <property type="match status" value="2"/>
</dbReference>
<dbReference type="Gene3D" id="3.50.7.10">
    <property type="entry name" value="GroEL"/>
    <property type="match status" value="1"/>
</dbReference>
<dbReference type="InterPro" id="IPR027413">
    <property type="entry name" value="GROEL-like_equatorial_sf"/>
</dbReference>
<accession>A0A1D2MD72</accession>
<reference evidence="8 9" key="1">
    <citation type="journal article" date="2016" name="Genome Biol. Evol.">
        <title>Gene Family Evolution Reflects Adaptation to Soil Environmental Stressors in the Genome of the Collembolan Orchesella cincta.</title>
        <authorList>
            <person name="Faddeeva-Vakhrusheva A."/>
            <person name="Derks M.F."/>
            <person name="Anvar S.Y."/>
            <person name="Agamennone V."/>
            <person name="Suring W."/>
            <person name="Smit S."/>
            <person name="van Straalen N.M."/>
            <person name="Roelofs D."/>
        </authorList>
    </citation>
    <scope>NUCLEOTIDE SEQUENCE [LARGE SCALE GENOMIC DNA]</scope>
    <source>
        <tissue evidence="8">Mixed pool</tissue>
    </source>
</reference>
<dbReference type="GO" id="GO:0005737">
    <property type="term" value="C:cytoplasm"/>
    <property type="evidence" value="ECO:0007669"/>
    <property type="project" value="UniProtKB-SubCell"/>
</dbReference>
<gene>
    <name evidence="8" type="ORF">Ocin01_15783</name>
</gene>
<dbReference type="InterPro" id="IPR027409">
    <property type="entry name" value="GroEL-like_apical_dom_sf"/>
</dbReference>
<dbReference type="InterPro" id="IPR027410">
    <property type="entry name" value="TCP-1-like_intermed_sf"/>
</dbReference>
<keyword evidence="4 7" id="KW-0547">Nucleotide-binding</keyword>
<dbReference type="OrthoDB" id="10052040at2759"/>
<dbReference type="InterPro" id="IPR002194">
    <property type="entry name" value="Chaperonin_TCP-1_CS"/>
</dbReference>
<dbReference type="SUPFAM" id="SSF52029">
    <property type="entry name" value="GroEL apical domain-like"/>
    <property type="match status" value="1"/>
</dbReference>
<sequence length="523" mass="56744">MSAISILNPKAEIARAHQALAINVSAAKGLSEMMKSNLGPKGTMKMLVSGAGDIKITKDGNVLLQEMVKLSYIGFNEVEVWNHLDCDLNRGDDEAREPTIVDGCHPRVITDGLAEAKVEALKILDSLKIPVEMERGFLIDVAKSSLRTKVTPALADHLAAICTDAVLAILEKDTKSLDLNMIEILDMQHRNEMGSVLVSGLVLDHGGRHPDMPSKLENCFILTCNVSLEYEKTEVNAGFFYSTSEKREQLLASEREFIDQRVAKIIELKHLVCPPGSDKSFVVINQKGIDPFSLDMLAKEGILGLRRAKRRNMERLSLACGGMAMNSLDGLTPDCLGWAGSVYEHVLGENKFTYVENCKNPKSVTILLKAPTKYGMVQMNDAIRDGLRALSNAILDGAVIPGAGAFELKVYKGLGQMAVNNRSVIGVRLLTKAILCIPKVLVANSGHDAQLIVNRALYSDKKEGAGDLITGLDLENGGLFNPAAAGIYDVYSAKRQLIDASCVVVTNLLLTDEIMRAGLSSLK</sequence>
<dbReference type="InterPro" id="IPR002423">
    <property type="entry name" value="Cpn60/GroEL/TCP-1"/>
</dbReference>
<dbReference type="AlphaFoldDB" id="A0A1D2MD72"/>
<evidence type="ECO:0000256" key="7">
    <source>
        <dbReference type="RuleBase" id="RU004187"/>
    </source>
</evidence>
<dbReference type="Gene3D" id="1.10.560.10">
    <property type="entry name" value="GroEL-like equatorial domain"/>
    <property type="match status" value="2"/>
</dbReference>
<comment type="caution">
    <text evidence="8">The sequence shown here is derived from an EMBL/GenBank/DDBJ whole genome shotgun (WGS) entry which is preliminary data.</text>
</comment>
<protein>
    <submittedName>
        <fullName evidence="8">T-complex protein 1 subunit zeta</fullName>
    </submittedName>
</protein>
<keyword evidence="6 7" id="KW-0143">Chaperone</keyword>
<evidence type="ECO:0000256" key="3">
    <source>
        <dbReference type="ARBA" id="ARBA00022490"/>
    </source>
</evidence>
<evidence type="ECO:0000256" key="5">
    <source>
        <dbReference type="ARBA" id="ARBA00022840"/>
    </source>
</evidence>
<evidence type="ECO:0000256" key="1">
    <source>
        <dbReference type="ARBA" id="ARBA00004496"/>
    </source>
</evidence>
<dbReference type="PRINTS" id="PR00304">
    <property type="entry name" value="TCOMPLEXTCP1"/>
</dbReference>
<dbReference type="EMBL" id="LJIJ01001755">
    <property type="protein sequence ID" value="ODM90899.1"/>
    <property type="molecule type" value="Genomic_DNA"/>
</dbReference>
<dbReference type="OMA" id="CNHPRSV"/>
<dbReference type="PANTHER" id="PTHR11353">
    <property type="entry name" value="CHAPERONIN"/>
    <property type="match status" value="1"/>
</dbReference>
<comment type="similarity">
    <text evidence="2 7">Belongs to the TCP-1 chaperonin family.</text>
</comment>
<dbReference type="Gene3D" id="3.30.260.10">
    <property type="entry name" value="TCP-1-like chaperonin intermediate domain"/>
    <property type="match status" value="1"/>
</dbReference>
<keyword evidence="5 7" id="KW-0067">ATP-binding</keyword>
<dbReference type="InterPro" id="IPR017998">
    <property type="entry name" value="Chaperone_TCP-1"/>
</dbReference>
<comment type="subcellular location">
    <subcellularLocation>
        <location evidence="1">Cytoplasm</location>
    </subcellularLocation>
</comment>
<keyword evidence="3" id="KW-0963">Cytoplasm</keyword>